<keyword evidence="1" id="KW-0732">Signal</keyword>
<proteinExistence type="predicted"/>
<evidence type="ECO:0000259" key="2">
    <source>
        <dbReference type="Pfam" id="PF25485"/>
    </source>
</evidence>
<feature type="chain" id="PRO_5004085052" description="DUF7908 domain-containing protein" evidence="1">
    <location>
        <begin position="20"/>
        <end position="153"/>
    </location>
</feature>
<evidence type="ECO:0000313" key="4">
    <source>
        <dbReference type="Proteomes" id="UP000012174"/>
    </source>
</evidence>
<organism evidence="3 4">
    <name type="scientific">Eutypa lata (strain UCR-EL1)</name>
    <name type="common">Grapevine dieback disease fungus</name>
    <name type="synonym">Eutypa armeniacae</name>
    <dbReference type="NCBI Taxonomy" id="1287681"/>
    <lineage>
        <taxon>Eukaryota</taxon>
        <taxon>Fungi</taxon>
        <taxon>Dikarya</taxon>
        <taxon>Ascomycota</taxon>
        <taxon>Pezizomycotina</taxon>
        <taxon>Sordariomycetes</taxon>
        <taxon>Xylariomycetidae</taxon>
        <taxon>Xylariales</taxon>
        <taxon>Diatrypaceae</taxon>
        <taxon>Eutypa</taxon>
    </lineage>
</organism>
<evidence type="ECO:0000313" key="3">
    <source>
        <dbReference type="EMBL" id="EMR71339.1"/>
    </source>
</evidence>
<feature type="domain" description="DUF7908" evidence="2">
    <location>
        <begin position="49"/>
        <end position="146"/>
    </location>
</feature>
<sequence>MGSLSKILAAMALISQTLAVRFYTEYDGGKFLSYQPGADDYNWAMLVPESEAADFSLDGGNLYNAGARLAQIHNVGTEPHPSYRSIRFDTATSGWNFWSISEDGRLVADQTNDGYGVEQEFIACPESSGIFVYVQTGSDVPEGCTEFGGLYEA</sequence>
<accession>M7SXL1</accession>
<keyword evidence="4" id="KW-1185">Reference proteome</keyword>
<dbReference type="KEGG" id="ela:UCREL1_1617"/>
<dbReference type="EMBL" id="KB705649">
    <property type="protein sequence ID" value="EMR71339.1"/>
    <property type="molecule type" value="Genomic_DNA"/>
</dbReference>
<gene>
    <name evidence="3" type="ORF">UCREL1_1617</name>
</gene>
<protein>
    <recommendedName>
        <fullName evidence="2">DUF7908 domain-containing protein</fullName>
    </recommendedName>
</protein>
<dbReference type="Pfam" id="PF25485">
    <property type="entry name" value="DUF7908"/>
    <property type="match status" value="1"/>
</dbReference>
<feature type="signal peptide" evidence="1">
    <location>
        <begin position="1"/>
        <end position="19"/>
    </location>
</feature>
<reference evidence="4" key="1">
    <citation type="journal article" date="2013" name="Genome Announc.">
        <title>Draft genome sequence of the grapevine dieback fungus Eutypa lata UCR-EL1.</title>
        <authorList>
            <person name="Blanco-Ulate B."/>
            <person name="Rolshausen P.E."/>
            <person name="Cantu D."/>
        </authorList>
    </citation>
    <scope>NUCLEOTIDE SEQUENCE [LARGE SCALE GENOMIC DNA]</scope>
    <source>
        <strain evidence="4">UCR-EL1</strain>
    </source>
</reference>
<evidence type="ECO:0000256" key="1">
    <source>
        <dbReference type="SAM" id="SignalP"/>
    </source>
</evidence>
<dbReference type="AlphaFoldDB" id="M7SXL1"/>
<name>M7SXL1_EUTLA</name>
<dbReference type="InterPro" id="IPR057230">
    <property type="entry name" value="DUF7908"/>
</dbReference>
<dbReference type="HOGENOM" id="CLU_1713247_0_0_1"/>
<dbReference type="Proteomes" id="UP000012174">
    <property type="component" value="Unassembled WGS sequence"/>
</dbReference>